<dbReference type="PANTHER" id="PTHR33336">
    <property type="entry name" value="QUINOL MONOOXYGENASE YGIN-RELATED"/>
    <property type="match status" value="1"/>
</dbReference>
<proteinExistence type="predicted"/>
<keyword evidence="2" id="KW-0560">Oxidoreductase</keyword>
<dbReference type="PROSITE" id="PS51725">
    <property type="entry name" value="ABM"/>
    <property type="match status" value="1"/>
</dbReference>
<feature type="domain" description="ABM" evidence="1">
    <location>
        <begin position="9"/>
        <end position="98"/>
    </location>
</feature>
<name>A0A4R1J9P7_9GAMM</name>
<protein>
    <submittedName>
        <fullName evidence="2">Quinol monooxygenase YgiN</fullName>
    </submittedName>
</protein>
<dbReference type="Proteomes" id="UP000295565">
    <property type="component" value="Unassembled WGS sequence"/>
</dbReference>
<dbReference type="AlphaFoldDB" id="A0A4R1J9P7"/>
<dbReference type="EMBL" id="SMGD01000014">
    <property type="protein sequence ID" value="TCK47332.1"/>
    <property type="molecule type" value="Genomic_DNA"/>
</dbReference>
<keyword evidence="3" id="KW-1185">Reference proteome</keyword>
<organism evidence="2 3">
    <name type="scientific">Celerinatantimonas diazotrophica</name>
    <dbReference type="NCBI Taxonomy" id="412034"/>
    <lineage>
        <taxon>Bacteria</taxon>
        <taxon>Pseudomonadati</taxon>
        <taxon>Pseudomonadota</taxon>
        <taxon>Gammaproteobacteria</taxon>
        <taxon>Celerinatantimonadaceae</taxon>
        <taxon>Celerinatantimonas</taxon>
    </lineage>
</organism>
<gene>
    <name evidence="2" type="ORF">EV690_2349</name>
</gene>
<dbReference type="Pfam" id="PF03992">
    <property type="entry name" value="ABM"/>
    <property type="match status" value="1"/>
</dbReference>
<dbReference type="InterPro" id="IPR007138">
    <property type="entry name" value="ABM_dom"/>
</dbReference>
<comment type="caution">
    <text evidence="2">The sequence shown here is derived from an EMBL/GenBank/DDBJ whole genome shotgun (WGS) entry which is preliminary data.</text>
</comment>
<dbReference type="GO" id="GO:0004497">
    <property type="term" value="F:monooxygenase activity"/>
    <property type="evidence" value="ECO:0007669"/>
    <property type="project" value="UniProtKB-KW"/>
</dbReference>
<dbReference type="RefSeq" id="WP_131913156.1">
    <property type="nucleotide sequence ID" value="NZ_OU594967.1"/>
</dbReference>
<sequence length="102" mass="11722">MLLAPNDTIRVIALAHAKEGQRDALKQAFIQIIDKVRQEDGCLGYQFHVDQSDPNQFLMDEIWRDQAALDKHGQTDYFLNLVKTIEPLLAEPLLVRVFSPIY</sequence>
<dbReference type="InterPro" id="IPR050744">
    <property type="entry name" value="AI-2_Isomerase_LsrG"/>
</dbReference>
<evidence type="ECO:0000313" key="3">
    <source>
        <dbReference type="Proteomes" id="UP000295565"/>
    </source>
</evidence>
<dbReference type="Gene3D" id="3.30.70.100">
    <property type="match status" value="1"/>
</dbReference>
<evidence type="ECO:0000313" key="2">
    <source>
        <dbReference type="EMBL" id="TCK47332.1"/>
    </source>
</evidence>
<dbReference type="SUPFAM" id="SSF54909">
    <property type="entry name" value="Dimeric alpha+beta barrel"/>
    <property type="match status" value="1"/>
</dbReference>
<dbReference type="InterPro" id="IPR011008">
    <property type="entry name" value="Dimeric_a/b-barrel"/>
</dbReference>
<keyword evidence="2" id="KW-0503">Monooxygenase</keyword>
<reference evidence="2 3" key="1">
    <citation type="submission" date="2019-03" db="EMBL/GenBank/DDBJ databases">
        <title>Genomic Encyclopedia of Type Strains, Phase IV (KMG-IV): sequencing the most valuable type-strain genomes for metagenomic binning, comparative biology and taxonomic classification.</title>
        <authorList>
            <person name="Goeker M."/>
        </authorList>
    </citation>
    <scope>NUCLEOTIDE SEQUENCE [LARGE SCALE GENOMIC DNA]</scope>
    <source>
        <strain evidence="2 3">DSM 18577</strain>
    </source>
</reference>
<dbReference type="PANTHER" id="PTHR33336:SF3">
    <property type="entry name" value="ABM DOMAIN-CONTAINING PROTEIN"/>
    <property type="match status" value="1"/>
</dbReference>
<dbReference type="GO" id="GO:0005829">
    <property type="term" value="C:cytosol"/>
    <property type="evidence" value="ECO:0007669"/>
    <property type="project" value="TreeGrafter"/>
</dbReference>
<accession>A0A4R1J9P7</accession>
<dbReference type="OrthoDB" id="9812192at2"/>
<evidence type="ECO:0000259" key="1">
    <source>
        <dbReference type="PROSITE" id="PS51725"/>
    </source>
</evidence>